<dbReference type="EMBL" id="WOCE01000022">
    <property type="protein sequence ID" value="KAE9588614.1"/>
    <property type="molecule type" value="Genomic_DNA"/>
</dbReference>
<dbReference type="PROSITE" id="PS50011">
    <property type="entry name" value="PROTEIN_KINASE_DOM"/>
    <property type="match status" value="1"/>
</dbReference>
<evidence type="ECO:0000259" key="4">
    <source>
        <dbReference type="PROSITE" id="PS50011"/>
    </source>
</evidence>
<evidence type="ECO:0000256" key="1">
    <source>
        <dbReference type="ARBA" id="ARBA00022527"/>
    </source>
</evidence>
<dbReference type="OrthoDB" id="4062651at2759"/>
<dbReference type="SUPFAM" id="SSF56112">
    <property type="entry name" value="Protein kinase-like (PK-like)"/>
    <property type="match status" value="1"/>
</dbReference>
<evidence type="ECO:0000313" key="5">
    <source>
        <dbReference type="EMBL" id="KAE9588614.1"/>
    </source>
</evidence>
<dbReference type="PANTHER" id="PTHR47989">
    <property type="entry name" value="OS01G0750732 PROTEIN"/>
    <property type="match status" value="1"/>
</dbReference>
<dbReference type="PROSITE" id="PS00108">
    <property type="entry name" value="PROTEIN_KINASE_ST"/>
    <property type="match status" value="1"/>
</dbReference>
<evidence type="ECO:0000256" key="3">
    <source>
        <dbReference type="ARBA" id="ARBA00022840"/>
    </source>
</evidence>
<dbReference type="AlphaFoldDB" id="A0A6A4NM10"/>
<keyword evidence="1" id="KW-0723">Serine/threonine-protein kinase</keyword>
<gene>
    <name evidence="5" type="ORF">Lalb_Chr22g0357191</name>
</gene>
<evidence type="ECO:0000256" key="2">
    <source>
        <dbReference type="ARBA" id="ARBA00022741"/>
    </source>
</evidence>
<sequence length="119" mass="13505">MYDLFASLQTRVMLLGRLHHRNLVNLVGYSAEKGQHMLVYVYMSKGNLASHLYSNENGTLDWDLRLHIALDVARGLVYLHDGAIPPVIHRDIKSCNILLDESMGARVCSFNHHFSDLSI</sequence>
<protein>
    <recommendedName>
        <fullName evidence="4">Protein kinase domain-containing protein</fullName>
    </recommendedName>
</protein>
<keyword evidence="2" id="KW-0547">Nucleotide-binding</keyword>
<keyword evidence="1" id="KW-0418">Kinase</keyword>
<dbReference type="Proteomes" id="UP000447434">
    <property type="component" value="Chromosome 22"/>
</dbReference>
<proteinExistence type="predicted"/>
<dbReference type="Gene3D" id="3.30.200.20">
    <property type="entry name" value="Phosphorylase Kinase, domain 1"/>
    <property type="match status" value="1"/>
</dbReference>
<dbReference type="GO" id="GO:0004674">
    <property type="term" value="F:protein serine/threonine kinase activity"/>
    <property type="evidence" value="ECO:0007669"/>
    <property type="project" value="UniProtKB-KW"/>
</dbReference>
<dbReference type="InterPro" id="IPR011009">
    <property type="entry name" value="Kinase-like_dom_sf"/>
</dbReference>
<reference evidence="6" key="1">
    <citation type="journal article" date="2020" name="Nat. Commun.">
        <title>Genome sequence of the cluster root forming white lupin.</title>
        <authorList>
            <person name="Hufnagel B."/>
            <person name="Marques A."/>
            <person name="Soriano A."/>
            <person name="Marques L."/>
            <person name="Divol F."/>
            <person name="Doumas P."/>
            <person name="Sallet E."/>
            <person name="Mancinotti D."/>
            <person name="Carrere S."/>
            <person name="Marande W."/>
            <person name="Arribat S."/>
            <person name="Keller J."/>
            <person name="Huneau C."/>
            <person name="Blein T."/>
            <person name="Aime D."/>
            <person name="Laguerre M."/>
            <person name="Taylor J."/>
            <person name="Schubert V."/>
            <person name="Nelson M."/>
            <person name="Geu-Flores F."/>
            <person name="Crespi M."/>
            <person name="Gallardo-Guerrero K."/>
            <person name="Delaux P.-M."/>
            <person name="Salse J."/>
            <person name="Berges H."/>
            <person name="Guyot R."/>
            <person name="Gouzy J."/>
            <person name="Peret B."/>
        </authorList>
    </citation>
    <scope>NUCLEOTIDE SEQUENCE [LARGE SCALE GENOMIC DNA]</scope>
    <source>
        <strain evidence="6">cv. Amiga</strain>
    </source>
</reference>
<dbReference type="InterPro" id="IPR000719">
    <property type="entry name" value="Prot_kinase_dom"/>
</dbReference>
<accession>A0A6A4NM10</accession>
<comment type="caution">
    <text evidence="5">The sequence shown here is derived from an EMBL/GenBank/DDBJ whole genome shotgun (WGS) entry which is preliminary data.</text>
</comment>
<keyword evidence="1" id="KW-0808">Transferase</keyword>
<dbReference type="Pfam" id="PF07714">
    <property type="entry name" value="PK_Tyr_Ser-Thr"/>
    <property type="match status" value="1"/>
</dbReference>
<dbReference type="InterPro" id="IPR008271">
    <property type="entry name" value="Ser/Thr_kinase_AS"/>
</dbReference>
<keyword evidence="6" id="KW-1185">Reference proteome</keyword>
<feature type="domain" description="Protein kinase" evidence="4">
    <location>
        <begin position="1"/>
        <end position="119"/>
    </location>
</feature>
<organism evidence="5 6">
    <name type="scientific">Lupinus albus</name>
    <name type="common">White lupine</name>
    <name type="synonym">Lupinus termis</name>
    <dbReference type="NCBI Taxonomy" id="3870"/>
    <lineage>
        <taxon>Eukaryota</taxon>
        <taxon>Viridiplantae</taxon>
        <taxon>Streptophyta</taxon>
        <taxon>Embryophyta</taxon>
        <taxon>Tracheophyta</taxon>
        <taxon>Spermatophyta</taxon>
        <taxon>Magnoliopsida</taxon>
        <taxon>eudicotyledons</taxon>
        <taxon>Gunneridae</taxon>
        <taxon>Pentapetalae</taxon>
        <taxon>rosids</taxon>
        <taxon>fabids</taxon>
        <taxon>Fabales</taxon>
        <taxon>Fabaceae</taxon>
        <taxon>Papilionoideae</taxon>
        <taxon>50 kb inversion clade</taxon>
        <taxon>genistoids sensu lato</taxon>
        <taxon>core genistoids</taxon>
        <taxon>Genisteae</taxon>
        <taxon>Lupinus</taxon>
    </lineage>
</organism>
<name>A0A6A4NM10_LUPAL</name>
<evidence type="ECO:0000313" key="6">
    <source>
        <dbReference type="Proteomes" id="UP000447434"/>
    </source>
</evidence>
<dbReference type="PANTHER" id="PTHR47989:SF24">
    <property type="entry name" value="CALCIUM_CALMODULIN-REGULATED RECEPTOR-LIKE KINASE 1 ISOFORM X1"/>
    <property type="match status" value="1"/>
</dbReference>
<dbReference type="GO" id="GO:0005524">
    <property type="term" value="F:ATP binding"/>
    <property type="evidence" value="ECO:0007669"/>
    <property type="project" value="UniProtKB-KW"/>
</dbReference>
<dbReference type="Gene3D" id="1.10.510.10">
    <property type="entry name" value="Transferase(Phosphotransferase) domain 1"/>
    <property type="match status" value="1"/>
</dbReference>
<keyword evidence="3" id="KW-0067">ATP-binding</keyword>
<dbReference type="InterPro" id="IPR001245">
    <property type="entry name" value="Ser-Thr/Tyr_kinase_cat_dom"/>
</dbReference>